<keyword evidence="1" id="KW-0472">Membrane</keyword>
<proteinExistence type="predicted"/>
<dbReference type="RefSeq" id="XP_007678291.1">
    <property type="nucleotide sequence ID" value="XM_007680101.1"/>
</dbReference>
<dbReference type="GeneID" id="19115371"/>
<reference evidence="2 3" key="1">
    <citation type="journal article" date="2012" name="PLoS Pathog.">
        <title>Diverse lifestyles and strategies of plant pathogenesis encoded in the genomes of eighteen Dothideomycetes fungi.</title>
        <authorList>
            <person name="Ohm R.A."/>
            <person name="Feau N."/>
            <person name="Henrissat B."/>
            <person name="Schoch C.L."/>
            <person name="Horwitz B.A."/>
            <person name="Barry K.W."/>
            <person name="Condon B.J."/>
            <person name="Copeland A.C."/>
            <person name="Dhillon B."/>
            <person name="Glaser F."/>
            <person name="Hesse C.N."/>
            <person name="Kosti I."/>
            <person name="LaButti K."/>
            <person name="Lindquist E.A."/>
            <person name="Lucas S."/>
            <person name="Salamov A.A."/>
            <person name="Bradshaw R.E."/>
            <person name="Ciuffetti L."/>
            <person name="Hamelin R.C."/>
            <person name="Kema G.H.J."/>
            <person name="Lawrence C."/>
            <person name="Scott J.A."/>
            <person name="Spatafora J.W."/>
            <person name="Turgeon B.G."/>
            <person name="de Wit P.J.G.M."/>
            <person name="Zhong S."/>
            <person name="Goodwin S.B."/>
            <person name="Grigoriev I.V."/>
        </authorList>
    </citation>
    <scope>NUCLEOTIDE SEQUENCE [LARGE SCALE GENOMIC DNA]</scope>
    <source>
        <strain evidence="2 3">UAMH 10762</strain>
    </source>
</reference>
<evidence type="ECO:0000256" key="1">
    <source>
        <dbReference type="SAM" id="Phobius"/>
    </source>
</evidence>
<gene>
    <name evidence="2" type="ORF">BAUCODRAFT_547429</name>
</gene>
<protein>
    <submittedName>
        <fullName evidence="2">Uncharacterized protein</fullName>
    </submittedName>
</protein>
<dbReference type="HOGENOM" id="CLU_2014847_0_0_1"/>
<dbReference type="Proteomes" id="UP000011761">
    <property type="component" value="Unassembled WGS sequence"/>
</dbReference>
<name>M2MD01_BAUPA</name>
<sequence length="123" mass="13862">MMEFLPRRSVARLFRWTIAAATIMLFWQSSHLPRKITRNAMRSVSILLIQKAPAVELSGLHTRLPGYRSSGDLPFHSPTAQSSRVLGSSGSLFTCRRAIGHDQDEVWFPSHVSDRSHFHSATC</sequence>
<organism evidence="2 3">
    <name type="scientific">Baudoinia panamericana (strain UAMH 10762)</name>
    <name type="common">Angels' share fungus</name>
    <name type="synonym">Baudoinia compniacensis (strain UAMH 10762)</name>
    <dbReference type="NCBI Taxonomy" id="717646"/>
    <lineage>
        <taxon>Eukaryota</taxon>
        <taxon>Fungi</taxon>
        <taxon>Dikarya</taxon>
        <taxon>Ascomycota</taxon>
        <taxon>Pezizomycotina</taxon>
        <taxon>Dothideomycetes</taxon>
        <taxon>Dothideomycetidae</taxon>
        <taxon>Mycosphaerellales</taxon>
        <taxon>Teratosphaeriaceae</taxon>
        <taxon>Baudoinia</taxon>
    </lineage>
</organism>
<accession>M2MD01</accession>
<evidence type="ECO:0000313" key="3">
    <source>
        <dbReference type="Proteomes" id="UP000011761"/>
    </source>
</evidence>
<feature type="transmembrane region" description="Helical" evidence="1">
    <location>
        <begin position="12"/>
        <end position="29"/>
    </location>
</feature>
<dbReference type="AlphaFoldDB" id="M2MD01"/>
<keyword evidence="1" id="KW-1133">Transmembrane helix</keyword>
<dbReference type="EMBL" id="KB445558">
    <property type="protein sequence ID" value="EMC94406.1"/>
    <property type="molecule type" value="Genomic_DNA"/>
</dbReference>
<keyword evidence="1" id="KW-0812">Transmembrane</keyword>
<dbReference type="KEGG" id="bcom:BAUCODRAFT_547429"/>
<keyword evidence="3" id="KW-1185">Reference proteome</keyword>
<evidence type="ECO:0000313" key="2">
    <source>
        <dbReference type="EMBL" id="EMC94406.1"/>
    </source>
</evidence>